<dbReference type="SMART" id="SM00255">
    <property type="entry name" value="TIR"/>
    <property type="match status" value="1"/>
</dbReference>
<dbReference type="GO" id="GO:0007165">
    <property type="term" value="P:signal transduction"/>
    <property type="evidence" value="ECO:0007669"/>
    <property type="project" value="InterPro"/>
</dbReference>
<keyword evidence="1" id="KW-0611">Plant defense</keyword>
<feature type="domain" description="TIR" evidence="2">
    <location>
        <begin position="39"/>
        <end position="183"/>
    </location>
</feature>
<dbReference type="Gene3D" id="3.40.50.10140">
    <property type="entry name" value="Toll/interleukin-1 receptor homology (TIR) domain"/>
    <property type="match status" value="1"/>
</dbReference>
<dbReference type="Gene3D" id="3.40.50.300">
    <property type="entry name" value="P-loop containing nucleotide triphosphate hydrolases"/>
    <property type="match status" value="1"/>
</dbReference>
<dbReference type="InterPro" id="IPR042197">
    <property type="entry name" value="Apaf_helical"/>
</dbReference>
<dbReference type="Proteomes" id="UP001154282">
    <property type="component" value="Unassembled WGS sequence"/>
</dbReference>
<dbReference type="GO" id="GO:0006952">
    <property type="term" value="P:defense response"/>
    <property type="evidence" value="ECO:0007669"/>
    <property type="project" value="UniProtKB-KW"/>
</dbReference>
<dbReference type="PRINTS" id="PR00364">
    <property type="entry name" value="DISEASERSIST"/>
</dbReference>
<dbReference type="Pfam" id="PF00931">
    <property type="entry name" value="NB-ARC"/>
    <property type="match status" value="1"/>
</dbReference>
<dbReference type="InterPro" id="IPR027417">
    <property type="entry name" value="P-loop_NTPase"/>
</dbReference>
<gene>
    <name evidence="3" type="ORF">LITE_LOCUS49307</name>
</gene>
<sequence>MDGIDYCGRHNTDVNGGELVTRRPTKRQRLINDDVLQPNRYDVFISFRGVDVRNSFLSHLYSHLNDHKKLAVYKDDEDIERGEQISPALLQAIERSEVYIVILSPNYGDSQWCVEEIEKIHECKERFGRRVIPVFYGVDTCAFEESPSERLREIAGNCGLDSQVIRPETKLIEEIAEAVFQAIRSSSQMVNFSSYSDSRGLVGVERKIEQVKALAGIGGRLGNRSIGLWGMPGIGKTVLAKALFDRFSCQFEGSYFISNFADTLASGRSLQWGGDLQNDFFSRVMGCENRRAGESLPYDWTLYRLGRKRCLVVIDDVGNDVGNIPPLNDFLNGQYCNLFGPGSITIITSRNKQLLKSACDHVYEVQPLYREEARQLFCLHAFRGFGVPTEYKKLIQEALNHTGRNPLAIVVLGSHLLGRDVEFWKSELDALQDSPNQVIENSFRKSYDGLNQAEKDVLLDIACFYQYWSSSFKKIWDSLLQGKDANIITHLIDKSLLMMTSAGGIKIEMNKLLIDIARSLVNKEGHIGKRSRLWKPKDIRYLFKHKKTCNVEVEMFKEMANSILHFEVVRLS</sequence>
<reference evidence="3" key="1">
    <citation type="submission" date="2022-08" db="EMBL/GenBank/DDBJ databases">
        <authorList>
            <person name="Gutierrez-Valencia J."/>
        </authorList>
    </citation>
    <scope>NUCLEOTIDE SEQUENCE</scope>
</reference>
<keyword evidence="4" id="KW-1185">Reference proteome</keyword>
<dbReference type="InterPro" id="IPR036390">
    <property type="entry name" value="WH_DNA-bd_sf"/>
</dbReference>
<evidence type="ECO:0000313" key="4">
    <source>
        <dbReference type="Proteomes" id="UP001154282"/>
    </source>
</evidence>
<evidence type="ECO:0000256" key="1">
    <source>
        <dbReference type="ARBA" id="ARBA00022821"/>
    </source>
</evidence>
<comment type="caution">
    <text evidence="3">The sequence shown here is derived from an EMBL/GenBank/DDBJ whole genome shotgun (WGS) entry which is preliminary data.</text>
</comment>
<name>A0AAV0RTT5_9ROSI</name>
<protein>
    <recommendedName>
        <fullName evidence="2">TIR domain-containing protein</fullName>
    </recommendedName>
</protein>
<dbReference type="SUPFAM" id="SSF52540">
    <property type="entry name" value="P-loop containing nucleoside triphosphate hydrolases"/>
    <property type="match status" value="1"/>
</dbReference>
<dbReference type="AlphaFoldDB" id="A0AAV0RTT5"/>
<evidence type="ECO:0000259" key="2">
    <source>
        <dbReference type="PROSITE" id="PS50104"/>
    </source>
</evidence>
<dbReference type="InterPro" id="IPR035897">
    <property type="entry name" value="Toll_tir_struct_dom_sf"/>
</dbReference>
<proteinExistence type="predicted"/>
<dbReference type="Pfam" id="PF01582">
    <property type="entry name" value="TIR"/>
    <property type="match status" value="1"/>
</dbReference>
<dbReference type="InterPro" id="IPR000157">
    <property type="entry name" value="TIR_dom"/>
</dbReference>
<organism evidence="3 4">
    <name type="scientific">Linum tenue</name>
    <dbReference type="NCBI Taxonomy" id="586396"/>
    <lineage>
        <taxon>Eukaryota</taxon>
        <taxon>Viridiplantae</taxon>
        <taxon>Streptophyta</taxon>
        <taxon>Embryophyta</taxon>
        <taxon>Tracheophyta</taxon>
        <taxon>Spermatophyta</taxon>
        <taxon>Magnoliopsida</taxon>
        <taxon>eudicotyledons</taxon>
        <taxon>Gunneridae</taxon>
        <taxon>Pentapetalae</taxon>
        <taxon>rosids</taxon>
        <taxon>fabids</taxon>
        <taxon>Malpighiales</taxon>
        <taxon>Linaceae</taxon>
        <taxon>Linum</taxon>
    </lineage>
</organism>
<dbReference type="PROSITE" id="PS50104">
    <property type="entry name" value="TIR"/>
    <property type="match status" value="1"/>
</dbReference>
<dbReference type="InterPro" id="IPR044974">
    <property type="entry name" value="Disease_R_plants"/>
</dbReference>
<accession>A0AAV0RTT5</accession>
<dbReference type="GO" id="GO:0043531">
    <property type="term" value="F:ADP binding"/>
    <property type="evidence" value="ECO:0007669"/>
    <property type="project" value="InterPro"/>
</dbReference>
<dbReference type="InterPro" id="IPR002182">
    <property type="entry name" value="NB-ARC"/>
</dbReference>
<dbReference type="PANTHER" id="PTHR11017:SF357">
    <property type="entry name" value="ADP-RIBOSYL CYCLASE_CYCLIC ADP-RIBOSE HYDROLASE"/>
    <property type="match status" value="1"/>
</dbReference>
<evidence type="ECO:0000313" key="3">
    <source>
        <dbReference type="EMBL" id="CAI0559623.1"/>
    </source>
</evidence>
<dbReference type="Gene3D" id="1.10.8.430">
    <property type="entry name" value="Helical domain of apoptotic protease-activating factors"/>
    <property type="match status" value="1"/>
</dbReference>
<dbReference type="SUPFAM" id="SSF52200">
    <property type="entry name" value="Toll/Interleukin receptor TIR domain"/>
    <property type="match status" value="1"/>
</dbReference>
<dbReference type="SUPFAM" id="SSF46785">
    <property type="entry name" value="Winged helix' DNA-binding domain"/>
    <property type="match status" value="1"/>
</dbReference>
<dbReference type="PANTHER" id="PTHR11017">
    <property type="entry name" value="LEUCINE-RICH REPEAT-CONTAINING PROTEIN"/>
    <property type="match status" value="1"/>
</dbReference>
<dbReference type="EMBL" id="CAMGYJ010000011">
    <property type="protein sequence ID" value="CAI0559623.1"/>
    <property type="molecule type" value="Genomic_DNA"/>
</dbReference>